<sequence>MDPVIFEETPLAAYLKGIEPIPREPAPAEPRALTPVQDEGDDSEVDWAPVERTSSRESSVPTESSPHTSPVPMFAPIGRPQVKPRFRSHIPSALRLDTSRTTSLQAIRRSYSAAVAAKIDRADNAKFLEQFRYIIVASQLLSAHSVPGQHQYGVSLDETTIPSVDEPSLSTQGVLTSIMGALSVALICSWLLGSAPSQIKSTHILLLVLVLGACMVLGQIHMRMQWLQYRRKQVLSELKSFVSRSHDFDSAMSAALGLVQEVELVSRGYRLSAPLPPISRLEDRSQTRKCNRLRKAAKTSLMSMLRSYNQVSLGVKGFSEQTELEKYYDIYDITDFDISDTLRAADDSEFDDAESLRALKILAARFHTTRRMFLCALLALDANGDGSDLVRWTKAVDALQDLIKSTTQAYDSLRKLMSEEETFVVPPTPMGPQTPGRERWRSQLRKLNSLSTGIRGLQAKLQLLREESDRTLNNSDDISEFGPNLMSQYDSIGVDLKELMSAWEEGKAALAQGIDRNEKRLSSLGALLSPTPSLSGLTTVNEDGSAADAFRALTGESPPPSVSNDAGSSEGPEVFEAVALPRARSTLSREERIAKMREDREQKAVARQQIDATKGMLRELETVINLRPRNRTSIPMTPRVVSM</sequence>
<keyword evidence="10 13" id="KW-0175">Coiled coil</keyword>
<feature type="compositionally biased region" description="Low complexity" evidence="14">
    <location>
        <begin position="50"/>
        <end position="66"/>
    </location>
</feature>
<evidence type="ECO:0000256" key="12">
    <source>
        <dbReference type="ARBA" id="ARBA00023242"/>
    </source>
</evidence>
<evidence type="ECO:0000256" key="2">
    <source>
        <dbReference type="ARBA" id="ARBA00004536"/>
    </source>
</evidence>
<dbReference type="Proteomes" id="UP000813444">
    <property type="component" value="Unassembled WGS sequence"/>
</dbReference>
<dbReference type="PANTHER" id="PTHR15989">
    <property type="entry name" value="VEZATIN"/>
    <property type="match status" value="1"/>
</dbReference>
<evidence type="ECO:0000256" key="6">
    <source>
        <dbReference type="ARBA" id="ARBA00022475"/>
    </source>
</evidence>
<dbReference type="Pfam" id="PF12632">
    <property type="entry name" value="Vezatin"/>
    <property type="match status" value="1"/>
</dbReference>
<evidence type="ECO:0000256" key="9">
    <source>
        <dbReference type="ARBA" id="ARBA00022989"/>
    </source>
</evidence>
<evidence type="ECO:0000256" key="7">
    <source>
        <dbReference type="ARBA" id="ARBA00022692"/>
    </source>
</evidence>
<protein>
    <recommendedName>
        <fullName evidence="5">Vezatin</fullName>
    </recommendedName>
</protein>
<comment type="similarity">
    <text evidence="4">Belongs to the vezatin family.</text>
</comment>
<feature type="region of interest" description="Disordered" evidence="14">
    <location>
        <begin position="16"/>
        <end position="76"/>
    </location>
</feature>
<dbReference type="GO" id="GO:0098609">
    <property type="term" value="P:cell-cell adhesion"/>
    <property type="evidence" value="ECO:0007669"/>
    <property type="project" value="InterPro"/>
</dbReference>
<dbReference type="InterPro" id="IPR026858">
    <property type="entry name" value="Vezatin"/>
</dbReference>
<dbReference type="OrthoDB" id="21151at2759"/>
<evidence type="ECO:0000256" key="1">
    <source>
        <dbReference type="ARBA" id="ARBA00004123"/>
    </source>
</evidence>
<dbReference type="AlphaFoldDB" id="A0A8K0WW84"/>
<reference evidence="17" key="1">
    <citation type="journal article" date="2021" name="Nat. Commun.">
        <title>Genetic determinants of endophytism in the Arabidopsis root mycobiome.</title>
        <authorList>
            <person name="Mesny F."/>
            <person name="Miyauchi S."/>
            <person name="Thiergart T."/>
            <person name="Pickel B."/>
            <person name="Atanasova L."/>
            <person name="Karlsson M."/>
            <person name="Huettel B."/>
            <person name="Barry K.W."/>
            <person name="Haridas S."/>
            <person name="Chen C."/>
            <person name="Bauer D."/>
            <person name="Andreopoulos W."/>
            <person name="Pangilinan J."/>
            <person name="LaButti K."/>
            <person name="Riley R."/>
            <person name="Lipzen A."/>
            <person name="Clum A."/>
            <person name="Drula E."/>
            <person name="Henrissat B."/>
            <person name="Kohler A."/>
            <person name="Grigoriev I.V."/>
            <person name="Martin F.M."/>
            <person name="Hacquard S."/>
        </authorList>
    </citation>
    <scope>NUCLEOTIDE SEQUENCE</scope>
    <source>
        <strain evidence="17">MPI-CAGE-CH-0235</strain>
    </source>
</reference>
<evidence type="ECO:0000256" key="8">
    <source>
        <dbReference type="ARBA" id="ARBA00022949"/>
    </source>
</evidence>
<dbReference type="GO" id="GO:0005886">
    <property type="term" value="C:plasma membrane"/>
    <property type="evidence" value="ECO:0007669"/>
    <property type="project" value="UniProtKB-SubCell"/>
</dbReference>
<dbReference type="InterPro" id="IPR026859">
    <property type="entry name" value="Myosin-bd"/>
</dbReference>
<feature type="domain" description="Myosin-binding" evidence="16">
    <location>
        <begin position="188"/>
        <end position="461"/>
    </location>
</feature>
<evidence type="ECO:0000256" key="3">
    <source>
        <dbReference type="ARBA" id="ARBA00004651"/>
    </source>
</evidence>
<dbReference type="GO" id="GO:0017022">
    <property type="term" value="F:myosin binding"/>
    <property type="evidence" value="ECO:0007669"/>
    <property type="project" value="InterPro"/>
</dbReference>
<evidence type="ECO:0000256" key="10">
    <source>
        <dbReference type="ARBA" id="ARBA00023054"/>
    </source>
</evidence>
<keyword evidence="12" id="KW-0539">Nucleus</keyword>
<dbReference type="EMBL" id="JAGPNK010000001">
    <property type="protein sequence ID" value="KAH7328408.1"/>
    <property type="molecule type" value="Genomic_DNA"/>
</dbReference>
<evidence type="ECO:0000256" key="14">
    <source>
        <dbReference type="SAM" id="MobiDB-lite"/>
    </source>
</evidence>
<comment type="subcellular location">
    <subcellularLocation>
        <location evidence="2">Cell junction</location>
        <location evidence="2">Adherens junction</location>
    </subcellularLocation>
    <subcellularLocation>
        <location evidence="3">Cell membrane</location>
        <topology evidence="3">Multi-pass membrane protein</topology>
    </subcellularLocation>
    <subcellularLocation>
        <location evidence="1">Nucleus</location>
    </subcellularLocation>
</comment>
<proteinExistence type="inferred from homology"/>
<evidence type="ECO:0000256" key="5">
    <source>
        <dbReference type="ARBA" id="ARBA00018125"/>
    </source>
</evidence>
<gene>
    <name evidence="17" type="ORF">B0I35DRAFT_473126</name>
</gene>
<evidence type="ECO:0000313" key="18">
    <source>
        <dbReference type="Proteomes" id="UP000813444"/>
    </source>
</evidence>
<keyword evidence="11 15" id="KW-0472">Membrane</keyword>
<evidence type="ECO:0000259" key="16">
    <source>
        <dbReference type="Pfam" id="PF12632"/>
    </source>
</evidence>
<evidence type="ECO:0000256" key="11">
    <source>
        <dbReference type="ARBA" id="ARBA00023136"/>
    </source>
</evidence>
<keyword evidence="18" id="KW-1185">Reference proteome</keyword>
<keyword evidence="8" id="KW-0965">Cell junction</keyword>
<feature type="transmembrane region" description="Helical" evidence="15">
    <location>
        <begin position="173"/>
        <end position="192"/>
    </location>
</feature>
<dbReference type="GO" id="GO:0005634">
    <property type="term" value="C:nucleus"/>
    <property type="evidence" value="ECO:0007669"/>
    <property type="project" value="UniProtKB-SubCell"/>
</dbReference>
<evidence type="ECO:0000256" key="4">
    <source>
        <dbReference type="ARBA" id="ARBA00007245"/>
    </source>
</evidence>
<keyword evidence="7 15" id="KW-0812">Transmembrane</keyword>
<feature type="transmembrane region" description="Helical" evidence="15">
    <location>
        <begin position="204"/>
        <end position="222"/>
    </location>
</feature>
<evidence type="ECO:0000256" key="15">
    <source>
        <dbReference type="SAM" id="Phobius"/>
    </source>
</evidence>
<accession>A0A8K0WW84</accession>
<keyword evidence="9 15" id="KW-1133">Transmembrane helix</keyword>
<evidence type="ECO:0000313" key="17">
    <source>
        <dbReference type="EMBL" id="KAH7328408.1"/>
    </source>
</evidence>
<evidence type="ECO:0000256" key="13">
    <source>
        <dbReference type="SAM" id="Coils"/>
    </source>
</evidence>
<feature type="coiled-coil region" evidence="13">
    <location>
        <begin position="447"/>
        <end position="474"/>
    </location>
</feature>
<dbReference type="PANTHER" id="PTHR15989:SF5">
    <property type="entry name" value="VEZATIN"/>
    <property type="match status" value="1"/>
</dbReference>
<name>A0A8K0WW84_9HYPO</name>
<keyword evidence="6" id="KW-1003">Cell membrane</keyword>
<comment type="caution">
    <text evidence="17">The sequence shown here is derived from an EMBL/GenBank/DDBJ whole genome shotgun (WGS) entry which is preliminary data.</text>
</comment>
<organism evidence="17 18">
    <name type="scientific">Stachybotrys elegans</name>
    <dbReference type="NCBI Taxonomy" id="80388"/>
    <lineage>
        <taxon>Eukaryota</taxon>
        <taxon>Fungi</taxon>
        <taxon>Dikarya</taxon>
        <taxon>Ascomycota</taxon>
        <taxon>Pezizomycotina</taxon>
        <taxon>Sordariomycetes</taxon>
        <taxon>Hypocreomycetidae</taxon>
        <taxon>Hypocreales</taxon>
        <taxon>Stachybotryaceae</taxon>
        <taxon>Stachybotrys</taxon>
    </lineage>
</organism>